<dbReference type="Gene3D" id="3.30.70.250">
    <property type="entry name" value="Malonyl-CoA ACP transacylase, ACP-binding"/>
    <property type="match status" value="1"/>
</dbReference>
<dbReference type="InterPro" id="IPR016036">
    <property type="entry name" value="Malonyl_transacylase_ACP-bd"/>
</dbReference>
<dbReference type="InterPro" id="IPR001227">
    <property type="entry name" value="Ac_transferase_dom_sf"/>
</dbReference>
<proteinExistence type="predicted"/>
<reference evidence="7 8" key="1">
    <citation type="journal article" date="2019" name="ACS Chem. Biol.">
        <title>Identification and Mobilization of a Cryptic Antibiotic Biosynthesis Gene Locus from a Human-Pathogenic Nocardia Isolate.</title>
        <authorList>
            <person name="Herisse M."/>
            <person name="Ishida K."/>
            <person name="Porter J.L."/>
            <person name="Howden B."/>
            <person name="Hertweck C."/>
            <person name="Stinear T.P."/>
            <person name="Pidot S.J."/>
        </authorList>
    </citation>
    <scope>NUCLEOTIDE SEQUENCE [LARGE SCALE GENOMIC DNA]</scope>
    <source>
        <strain evidence="7 8">AUSMDU00012715</strain>
    </source>
</reference>
<evidence type="ECO:0000313" key="7">
    <source>
        <dbReference type="EMBL" id="QIS20701.1"/>
    </source>
</evidence>
<comment type="catalytic activity">
    <reaction evidence="4">
        <text>holo-[ACP] + malonyl-CoA = malonyl-[ACP] + CoA</text>
        <dbReference type="Rhea" id="RHEA:41792"/>
        <dbReference type="Rhea" id="RHEA-COMP:9623"/>
        <dbReference type="Rhea" id="RHEA-COMP:9685"/>
        <dbReference type="ChEBI" id="CHEBI:57287"/>
        <dbReference type="ChEBI" id="CHEBI:57384"/>
        <dbReference type="ChEBI" id="CHEBI:64479"/>
        <dbReference type="ChEBI" id="CHEBI:78449"/>
        <dbReference type="EC" id="2.3.1.39"/>
    </reaction>
</comment>
<dbReference type="EMBL" id="CP046173">
    <property type="protein sequence ID" value="QIS20701.1"/>
    <property type="molecule type" value="Genomic_DNA"/>
</dbReference>
<feature type="signal peptide" evidence="5">
    <location>
        <begin position="1"/>
        <end position="22"/>
    </location>
</feature>
<accession>A0A6G9Z5M3</accession>
<dbReference type="PANTHER" id="PTHR42681">
    <property type="entry name" value="MALONYL-COA-ACYL CARRIER PROTEIN TRANSACYLASE, MITOCHONDRIAL"/>
    <property type="match status" value="1"/>
</dbReference>
<dbReference type="GO" id="GO:0004314">
    <property type="term" value="F:[acyl-carrier-protein] S-malonyltransferase activity"/>
    <property type="evidence" value="ECO:0007669"/>
    <property type="project" value="UniProtKB-EC"/>
</dbReference>
<dbReference type="SUPFAM" id="SSF52151">
    <property type="entry name" value="FabD/lysophospholipase-like"/>
    <property type="match status" value="1"/>
</dbReference>
<dbReference type="InterPro" id="IPR004410">
    <property type="entry name" value="Malonyl_CoA-ACP_transAc_FabD"/>
</dbReference>
<name>A0A6G9Z5M3_9NOCA</name>
<dbReference type="RefSeq" id="WP_167488030.1">
    <property type="nucleotide sequence ID" value="NZ_CP046173.1"/>
</dbReference>
<evidence type="ECO:0000256" key="3">
    <source>
        <dbReference type="ARBA" id="ARBA00023315"/>
    </source>
</evidence>
<feature type="domain" description="Malonyl-CoA:ACP transacylase (MAT)" evidence="6">
    <location>
        <begin position="44"/>
        <end position="327"/>
    </location>
</feature>
<evidence type="ECO:0000313" key="8">
    <source>
        <dbReference type="Proteomes" id="UP000500953"/>
    </source>
</evidence>
<dbReference type="SUPFAM" id="SSF55048">
    <property type="entry name" value="Probable ACP-binding domain of malonyl-CoA ACP transacylase"/>
    <property type="match status" value="1"/>
</dbReference>
<dbReference type="Proteomes" id="UP000500953">
    <property type="component" value="Chromosome"/>
</dbReference>
<evidence type="ECO:0000259" key="6">
    <source>
        <dbReference type="SMART" id="SM00827"/>
    </source>
</evidence>
<dbReference type="GO" id="GO:0005829">
    <property type="term" value="C:cytosol"/>
    <property type="evidence" value="ECO:0007669"/>
    <property type="project" value="TreeGrafter"/>
</dbReference>
<dbReference type="GO" id="GO:0006633">
    <property type="term" value="P:fatty acid biosynthetic process"/>
    <property type="evidence" value="ECO:0007669"/>
    <property type="project" value="TreeGrafter"/>
</dbReference>
<dbReference type="NCBIfam" id="TIGR00128">
    <property type="entry name" value="fabD"/>
    <property type="match status" value="1"/>
</dbReference>
<evidence type="ECO:0000256" key="4">
    <source>
        <dbReference type="ARBA" id="ARBA00048462"/>
    </source>
</evidence>
<dbReference type="SMART" id="SM00827">
    <property type="entry name" value="PKS_AT"/>
    <property type="match status" value="1"/>
</dbReference>
<dbReference type="InterPro" id="IPR016035">
    <property type="entry name" value="Acyl_Trfase/lysoPLipase"/>
</dbReference>
<evidence type="ECO:0000256" key="1">
    <source>
        <dbReference type="ARBA" id="ARBA00013258"/>
    </source>
</evidence>
<dbReference type="InterPro" id="IPR014043">
    <property type="entry name" value="Acyl_transferase_dom"/>
</dbReference>
<keyword evidence="3 7" id="KW-0012">Acyltransferase</keyword>
<organism evidence="7 8">
    <name type="scientific">Nocardia terpenica</name>
    <dbReference type="NCBI Taxonomy" id="455432"/>
    <lineage>
        <taxon>Bacteria</taxon>
        <taxon>Bacillati</taxon>
        <taxon>Actinomycetota</taxon>
        <taxon>Actinomycetes</taxon>
        <taxon>Mycobacteriales</taxon>
        <taxon>Nocardiaceae</taxon>
        <taxon>Nocardia</taxon>
    </lineage>
</organism>
<dbReference type="Gene3D" id="3.40.366.10">
    <property type="entry name" value="Malonyl-Coenzyme A Acyl Carrier Protein, domain 2"/>
    <property type="match status" value="1"/>
</dbReference>
<keyword evidence="5" id="KW-0732">Signal</keyword>
<dbReference type="EC" id="2.3.1.39" evidence="1"/>
<protein>
    <recommendedName>
        <fullName evidence="1">[acyl-carrier-protein] S-malonyltransferase</fullName>
        <ecNumber evidence="1">2.3.1.39</ecNumber>
    </recommendedName>
</protein>
<gene>
    <name evidence="7" type="primary">fabD</name>
    <name evidence="7" type="ORF">F6W96_22710</name>
</gene>
<sequence length="333" mass="34736">MNAPVAGAIGAAVAGAVSTAVAGSAGTAVAELPPEDADVVDIVVFPGQGSQKVGMGADLFDRYPDLVAQADEVLGYSVRTLCLEDPDGRLDRTEFTQPALYVVNALHYVAHREQAPEPRIALGHSLGEYNALHAAGVFDFATGLRLVALRAAAMGAIEGGGMAAVVGLAEDTLAYVLGAARLTGIDIANLNTPQQIVLSGPVDELAAATRPLLDAGAKMVRPLRVSGPFHSRYMAPARAALAEPFAATEFRAPRLRVVANATARPYAADTVATLLAMQIDHPVRWGQSCYPLLAAPGAQITEMYGNTLTRMFAQMRRHFAALGLPDPAATTES</sequence>
<dbReference type="Pfam" id="PF00698">
    <property type="entry name" value="Acyl_transf_1"/>
    <property type="match status" value="1"/>
</dbReference>
<evidence type="ECO:0000256" key="5">
    <source>
        <dbReference type="SAM" id="SignalP"/>
    </source>
</evidence>
<dbReference type="InterPro" id="IPR050858">
    <property type="entry name" value="Mal-CoA-ACP_Trans/PKS_FabD"/>
</dbReference>
<dbReference type="PANTHER" id="PTHR42681:SF1">
    <property type="entry name" value="MALONYL-COA-ACYL CARRIER PROTEIN TRANSACYLASE, MITOCHONDRIAL"/>
    <property type="match status" value="1"/>
</dbReference>
<dbReference type="AlphaFoldDB" id="A0A6G9Z5M3"/>
<feature type="chain" id="PRO_5039378205" description="[acyl-carrier-protein] S-malonyltransferase" evidence="5">
    <location>
        <begin position="23"/>
        <end position="333"/>
    </location>
</feature>
<evidence type="ECO:0000256" key="2">
    <source>
        <dbReference type="ARBA" id="ARBA00022679"/>
    </source>
</evidence>
<keyword evidence="2 7" id="KW-0808">Transferase</keyword>